<accession>A0A9P6G8G0</accession>
<name>A0A9P6G8G0_9PLEO</name>
<organism evidence="1 2">
    <name type="scientific">Paraphaeosphaeria minitans</name>
    <dbReference type="NCBI Taxonomy" id="565426"/>
    <lineage>
        <taxon>Eukaryota</taxon>
        <taxon>Fungi</taxon>
        <taxon>Dikarya</taxon>
        <taxon>Ascomycota</taxon>
        <taxon>Pezizomycotina</taxon>
        <taxon>Dothideomycetes</taxon>
        <taxon>Pleosporomycetidae</taxon>
        <taxon>Pleosporales</taxon>
        <taxon>Massarineae</taxon>
        <taxon>Didymosphaeriaceae</taxon>
        <taxon>Paraphaeosphaeria</taxon>
    </lineage>
</organism>
<evidence type="ECO:0000313" key="1">
    <source>
        <dbReference type="EMBL" id="KAF9730827.1"/>
    </source>
</evidence>
<dbReference type="EMBL" id="WJXW01000014">
    <property type="protein sequence ID" value="KAF9730827.1"/>
    <property type="molecule type" value="Genomic_DNA"/>
</dbReference>
<sequence length="24" mass="2854">MVLFRALIKDLVTYIRARGINYVE</sequence>
<proteinExistence type="predicted"/>
<dbReference type="AlphaFoldDB" id="A0A9P6G8G0"/>
<evidence type="ECO:0000313" key="2">
    <source>
        <dbReference type="Proteomes" id="UP000756921"/>
    </source>
</evidence>
<protein>
    <submittedName>
        <fullName evidence="1">Uncharacterized protein</fullName>
    </submittedName>
</protein>
<dbReference type="Proteomes" id="UP000756921">
    <property type="component" value="Unassembled WGS sequence"/>
</dbReference>
<gene>
    <name evidence="1" type="ORF">PMIN01_11696</name>
</gene>
<reference evidence="1" key="1">
    <citation type="journal article" date="2020" name="Mol. Plant Microbe Interact.">
        <title>Genome Sequence of the Biocontrol Agent Coniothyrium minitans strain Conio (IMI 134523).</title>
        <authorList>
            <person name="Patel D."/>
            <person name="Shittu T.A."/>
            <person name="Baroncelli R."/>
            <person name="Muthumeenakshi S."/>
            <person name="Osborne T.H."/>
            <person name="Janganan T.K."/>
            <person name="Sreenivasaprasad S."/>
        </authorList>
    </citation>
    <scope>NUCLEOTIDE SEQUENCE</scope>
    <source>
        <strain evidence="1">Conio</strain>
    </source>
</reference>
<comment type="caution">
    <text evidence="1">The sequence shown here is derived from an EMBL/GenBank/DDBJ whole genome shotgun (WGS) entry which is preliminary data.</text>
</comment>
<keyword evidence="2" id="KW-1185">Reference proteome</keyword>